<keyword evidence="3" id="KW-1133">Transmembrane helix</keyword>
<keyword evidence="3" id="KW-0812">Transmembrane</keyword>
<feature type="transmembrane region" description="Helical" evidence="3">
    <location>
        <begin position="309"/>
        <end position="328"/>
    </location>
</feature>
<keyword evidence="2" id="KW-0802">TPR repeat</keyword>
<dbReference type="OrthoDB" id="8566379at2"/>
<dbReference type="PANTHER" id="PTHR44227:SF3">
    <property type="entry name" value="PROTEIN O-MANNOSYL-TRANSFERASE TMTC4"/>
    <property type="match status" value="1"/>
</dbReference>
<feature type="transmembrane region" description="Helical" evidence="3">
    <location>
        <begin position="364"/>
        <end position="381"/>
    </location>
</feature>
<feature type="transmembrane region" description="Helical" evidence="3">
    <location>
        <begin position="335"/>
        <end position="358"/>
    </location>
</feature>
<feature type="transmembrane region" description="Helical" evidence="3">
    <location>
        <begin position="386"/>
        <end position="402"/>
    </location>
</feature>
<dbReference type="AlphaFoldDB" id="A0A0F3KI87"/>
<organism evidence="4 5">
    <name type="scientific">Luteibacter yeojuensis</name>
    <dbReference type="NCBI Taxonomy" id="345309"/>
    <lineage>
        <taxon>Bacteria</taxon>
        <taxon>Pseudomonadati</taxon>
        <taxon>Pseudomonadota</taxon>
        <taxon>Gammaproteobacteria</taxon>
        <taxon>Lysobacterales</taxon>
        <taxon>Rhodanobacteraceae</taxon>
        <taxon>Luteibacter</taxon>
    </lineage>
</organism>
<evidence type="ECO:0008006" key="6">
    <source>
        <dbReference type="Google" id="ProtNLM"/>
    </source>
</evidence>
<name>A0A0F3KI87_9GAMM</name>
<dbReference type="PANTHER" id="PTHR44227">
    <property type="match status" value="1"/>
</dbReference>
<keyword evidence="3" id="KW-0472">Membrane</keyword>
<evidence type="ECO:0000313" key="4">
    <source>
        <dbReference type="EMBL" id="KJV30928.1"/>
    </source>
</evidence>
<feature type="transmembrane region" description="Helical" evidence="3">
    <location>
        <begin position="181"/>
        <end position="198"/>
    </location>
</feature>
<feature type="transmembrane region" description="Helical" evidence="3">
    <location>
        <begin position="100"/>
        <end position="118"/>
    </location>
</feature>
<evidence type="ECO:0000256" key="2">
    <source>
        <dbReference type="ARBA" id="ARBA00022803"/>
    </source>
</evidence>
<dbReference type="EMBL" id="JZRB01000030">
    <property type="protein sequence ID" value="KJV30928.1"/>
    <property type="molecule type" value="Genomic_DNA"/>
</dbReference>
<keyword evidence="1" id="KW-0677">Repeat</keyword>
<dbReference type="RefSeq" id="WP_045830293.1">
    <property type="nucleotide sequence ID" value="NZ_JZRB01000030.1"/>
</dbReference>
<evidence type="ECO:0000256" key="3">
    <source>
        <dbReference type="SAM" id="Phobius"/>
    </source>
</evidence>
<evidence type="ECO:0000313" key="5">
    <source>
        <dbReference type="Proteomes" id="UP000033651"/>
    </source>
</evidence>
<gene>
    <name evidence="4" type="ORF">VI08_14375</name>
</gene>
<comment type="caution">
    <text evidence="4">The sequence shown here is derived from an EMBL/GenBank/DDBJ whole genome shotgun (WGS) entry which is preliminary data.</text>
</comment>
<feature type="transmembrane region" description="Helical" evidence="3">
    <location>
        <begin position="130"/>
        <end position="151"/>
    </location>
</feature>
<sequence length="659" mass="69927">MAPPLPTAARRLMARALLALIVLATWLAYAPGLDGTFVFDDFGNLPALGAGGPVHDMASALRYATSGKADPTGRPLATLSFLLDATDWPASPYPFKRTNLLLHLLNGVLLAGFLAALGRAMGFAGRHATNAALLAAATWLLSPLMVSTVLYVVQREAMLPATFMLLAGLCWLRARSALQPTAAVAWIVVGTGGCTLLAVLCKANGAVIPLLVLACEWALPPPHDGRFRRRLAAILGGPAVALVGGLAWLALDALGQGVLPFRGWSISQRLITEPAILWRYLGQLWLVVPTDTSVLHDGVPAARNLFSPWYTLPAIAGCVGLLALAATVRRRFPALALAIVFFFAGHAMESTSIPLELYFDHRNYLPAMLMFWPLALAVAGIQRRGGAIVAALAIVAVSGLLTRQNTQLWGDPYRQAMAWAATNPASPRSQVYAAQMAEAEGHHVVAMSVMAAATARFAEEPQVALVMIDVQCKNGRLPASELGHARSALANARSDPGSMLLNWFEGAITTARAGHCTGFAPADVAMLLDAASGNPVLHGVDGRRQDIDHLRGQLALSGGDAATAARWFDDALAAQPNPATALSQAANLGAAGRPDLALAHLDLLAQLPGPDEPRWTDGMAWIHAKVLAHQAYWASEVRHLRTTLENDRAHAPRQGTLRQ</sequence>
<protein>
    <recommendedName>
        <fullName evidence="6">Tetratricopeptide repeat protein</fullName>
    </recommendedName>
</protein>
<evidence type="ECO:0000256" key="1">
    <source>
        <dbReference type="ARBA" id="ARBA00022737"/>
    </source>
</evidence>
<keyword evidence="5" id="KW-1185">Reference proteome</keyword>
<accession>A0A0F3KI87</accession>
<reference evidence="4 5" key="1">
    <citation type="submission" date="2015-03" db="EMBL/GenBank/DDBJ databases">
        <title>Draft genome sequence of Luteibacter yeojuensis strain SU11.</title>
        <authorList>
            <person name="Sulaiman J."/>
            <person name="Priya K."/>
            <person name="Chan K.-G."/>
        </authorList>
    </citation>
    <scope>NUCLEOTIDE SEQUENCE [LARGE SCALE GENOMIC DNA]</scope>
    <source>
        <strain evidence="4 5">SU11</strain>
    </source>
</reference>
<feature type="transmembrane region" description="Helical" evidence="3">
    <location>
        <begin position="231"/>
        <end position="251"/>
    </location>
</feature>
<dbReference type="Proteomes" id="UP000033651">
    <property type="component" value="Unassembled WGS sequence"/>
</dbReference>
<proteinExistence type="predicted"/>
<dbReference type="PATRIC" id="fig|345309.4.peg.2478"/>
<dbReference type="InterPro" id="IPR052346">
    <property type="entry name" value="O-mannosyl-transferase_TMTC"/>
</dbReference>